<evidence type="ECO:0000259" key="9">
    <source>
        <dbReference type="PROSITE" id="PS50902"/>
    </source>
</evidence>
<dbReference type="InterPro" id="IPR001709">
    <property type="entry name" value="Flavoprot_Pyr_Nucl_cyt_Rdtase"/>
</dbReference>
<dbReference type="SUPFAM" id="SSF63380">
    <property type="entry name" value="Riboflavin synthase domain-like"/>
    <property type="match status" value="1"/>
</dbReference>
<accession>E1ZIH5</accession>
<dbReference type="RefSeq" id="XP_005846436.1">
    <property type="nucleotide sequence ID" value="XM_005846374.1"/>
</dbReference>
<evidence type="ECO:0000256" key="3">
    <source>
        <dbReference type="ARBA" id="ARBA00022630"/>
    </source>
</evidence>
<dbReference type="FunFam" id="3.40.50.80:FF:000001">
    <property type="entry name" value="NADPH--cytochrome P450 reductase 1"/>
    <property type="match status" value="1"/>
</dbReference>
<dbReference type="GO" id="GO:0005829">
    <property type="term" value="C:cytosol"/>
    <property type="evidence" value="ECO:0007669"/>
    <property type="project" value="TreeGrafter"/>
</dbReference>
<dbReference type="InterPro" id="IPR023173">
    <property type="entry name" value="NADPH_Cyt_P450_Rdtase_alpha"/>
</dbReference>
<dbReference type="PRINTS" id="PR00371">
    <property type="entry name" value="FPNCR"/>
</dbReference>
<dbReference type="Pfam" id="PF00175">
    <property type="entry name" value="NAD_binding_1"/>
    <property type="match status" value="1"/>
</dbReference>
<evidence type="ECO:0000256" key="7">
    <source>
        <dbReference type="ARBA" id="ARBA00023002"/>
    </source>
</evidence>
<protein>
    <recommendedName>
        <fullName evidence="8">NADPH--hemoprotein reductase</fullName>
        <ecNumber evidence="8">1.6.2.4</ecNumber>
    </recommendedName>
</protein>
<dbReference type="InParanoid" id="E1ZIH5"/>
<dbReference type="KEGG" id="cvr:CHLNCDRAFT_36035"/>
<dbReference type="OrthoDB" id="1856718at2759"/>
<organism evidence="12">
    <name type="scientific">Chlorella variabilis</name>
    <name type="common">Green alga</name>
    <dbReference type="NCBI Taxonomy" id="554065"/>
    <lineage>
        <taxon>Eukaryota</taxon>
        <taxon>Viridiplantae</taxon>
        <taxon>Chlorophyta</taxon>
        <taxon>core chlorophytes</taxon>
        <taxon>Trebouxiophyceae</taxon>
        <taxon>Chlorellales</taxon>
        <taxon>Chlorellaceae</taxon>
        <taxon>Chlorella clade</taxon>
        <taxon>Chlorella</taxon>
    </lineage>
</organism>
<dbReference type="Pfam" id="PF00258">
    <property type="entry name" value="Flavodoxin_1"/>
    <property type="match status" value="1"/>
</dbReference>
<dbReference type="SUPFAM" id="SSF52218">
    <property type="entry name" value="Flavoproteins"/>
    <property type="match status" value="1"/>
</dbReference>
<evidence type="ECO:0000256" key="6">
    <source>
        <dbReference type="ARBA" id="ARBA00022857"/>
    </source>
</evidence>
<dbReference type="EC" id="1.6.2.4" evidence="8"/>
<dbReference type="Gene3D" id="2.40.30.10">
    <property type="entry name" value="Translation factors"/>
    <property type="match status" value="1"/>
</dbReference>
<dbReference type="InterPro" id="IPR003097">
    <property type="entry name" value="CysJ-like_FAD-binding"/>
</dbReference>
<evidence type="ECO:0000313" key="12">
    <source>
        <dbReference type="Proteomes" id="UP000008141"/>
    </source>
</evidence>
<evidence type="ECO:0000256" key="1">
    <source>
        <dbReference type="ARBA" id="ARBA00001917"/>
    </source>
</evidence>
<keyword evidence="6" id="KW-0521">NADP</keyword>
<keyword evidence="5" id="KW-0274">FAD</keyword>
<dbReference type="PANTHER" id="PTHR19384">
    <property type="entry name" value="NITRIC OXIDE SYNTHASE-RELATED"/>
    <property type="match status" value="1"/>
</dbReference>
<dbReference type="AlphaFoldDB" id="E1ZIH5"/>
<keyword evidence="7" id="KW-0560">Oxidoreductase</keyword>
<dbReference type="OMA" id="MTPTRIH"/>
<dbReference type="GeneID" id="17353679"/>
<dbReference type="SUPFAM" id="SSF52343">
    <property type="entry name" value="Ferredoxin reductase-like, C-terminal NADP-linked domain"/>
    <property type="match status" value="1"/>
</dbReference>
<dbReference type="Pfam" id="PF00667">
    <property type="entry name" value="FAD_binding_1"/>
    <property type="match status" value="1"/>
</dbReference>
<dbReference type="InterPro" id="IPR017938">
    <property type="entry name" value="Riboflavin_synthase-like_b-brl"/>
</dbReference>
<dbReference type="FunCoup" id="E1ZIH5">
    <property type="interactions" value="1734"/>
</dbReference>
<dbReference type="PANTHER" id="PTHR19384:SF17">
    <property type="entry name" value="NADPH--CYTOCHROME P450 REDUCTASE"/>
    <property type="match status" value="1"/>
</dbReference>
<feature type="domain" description="Flavodoxin-like" evidence="9">
    <location>
        <begin position="29"/>
        <end position="178"/>
    </location>
</feature>
<name>E1ZIH5_CHLVA</name>
<sequence>MRWAVTATDGAAAAARRLSCQAPDSRDKCVILFGTQTGTAERFAKSLRAQLEGRYGGSTAFEVLDIEQYDAPAQLPREKLVFLLMATYGDGDPTDSATDFWTWLSEAAEGGGGDGLLAGLSFGVFGLGNRQYEHFCAMGRKVSKAMRQLGADEAVARGEGDDDRDIDEDFDRWCSQLFAALDASGLAGASSGLSADFLAAYDVEECSLAEVPASAVDRLPAGGSGLNSHSPFLATVGAVRELHTGGGRSCVHLELDIAGCRASYEAGDHVAVFAENSPAVVAAAAAALGLPLDHCFRLRLPAANKHSLPEPAVAGPLTLRCALARYADLLSAPNKAALLALAACATDAKEAARLQRLASIEGKGEYHAYVVAGKRSLLEMMQEFRSARPSLGAFFGSVAPHLQPRYYSISSAPQQHPRSVHITCAVVREDMPSGRVHEGVASCWLARAQVGQQVPLFLRRSTFKLPASPSVPLIMVGPGTGLAPFRGFLQQRAALLKSGARLGTAHLFFGCRNRKHDFIYEEELEAAVAGGALTQLHAAFSRERSQKEYVQHQMEAHAAEVWAALSDSAGGYLYVCGDAKNMAKDVHHTLHAIAAKATGCSDAQAEVMIKKLADSGRYLKDVW</sequence>
<evidence type="ECO:0000259" key="10">
    <source>
        <dbReference type="PROSITE" id="PS51384"/>
    </source>
</evidence>
<reference evidence="11 12" key="1">
    <citation type="journal article" date="2010" name="Plant Cell">
        <title>The Chlorella variabilis NC64A genome reveals adaptation to photosymbiosis, coevolution with viruses, and cryptic sex.</title>
        <authorList>
            <person name="Blanc G."/>
            <person name="Duncan G."/>
            <person name="Agarkova I."/>
            <person name="Borodovsky M."/>
            <person name="Gurnon J."/>
            <person name="Kuo A."/>
            <person name="Lindquist E."/>
            <person name="Lucas S."/>
            <person name="Pangilinan J."/>
            <person name="Polle J."/>
            <person name="Salamov A."/>
            <person name="Terry A."/>
            <person name="Yamada T."/>
            <person name="Dunigan D.D."/>
            <person name="Grigoriev I.V."/>
            <person name="Claverie J.M."/>
            <person name="Van Etten J.L."/>
        </authorList>
    </citation>
    <scope>NUCLEOTIDE SEQUENCE [LARGE SCALE GENOMIC DNA]</scope>
    <source>
        <strain evidence="11 12">NC64A</strain>
    </source>
</reference>
<dbReference type="PRINTS" id="PR00369">
    <property type="entry name" value="FLAVODOXIN"/>
</dbReference>
<dbReference type="eggNOG" id="KOG1158">
    <property type="taxonomic scope" value="Eukaryota"/>
</dbReference>
<dbReference type="GO" id="GO:0010181">
    <property type="term" value="F:FMN binding"/>
    <property type="evidence" value="ECO:0007669"/>
    <property type="project" value="InterPro"/>
</dbReference>
<dbReference type="Gene3D" id="1.20.990.10">
    <property type="entry name" value="NADPH-cytochrome p450 Reductase, Chain A, domain 3"/>
    <property type="match status" value="1"/>
</dbReference>
<proteinExistence type="predicted"/>
<dbReference type="GO" id="GO:0003958">
    <property type="term" value="F:NADPH-hemoprotein reductase activity"/>
    <property type="evidence" value="ECO:0007669"/>
    <property type="project" value="UniProtKB-EC"/>
</dbReference>
<evidence type="ECO:0000256" key="8">
    <source>
        <dbReference type="ARBA" id="ARBA00023797"/>
    </source>
</evidence>
<evidence type="ECO:0000256" key="4">
    <source>
        <dbReference type="ARBA" id="ARBA00022643"/>
    </source>
</evidence>
<comment type="cofactor">
    <cofactor evidence="1">
        <name>FMN</name>
        <dbReference type="ChEBI" id="CHEBI:58210"/>
    </cofactor>
</comment>
<dbReference type="Proteomes" id="UP000008141">
    <property type="component" value="Unassembled WGS sequence"/>
</dbReference>
<dbReference type="InterPro" id="IPR029039">
    <property type="entry name" value="Flavoprotein-like_sf"/>
</dbReference>
<gene>
    <name evidence="11" type="ORF">CHLNCDRAFT_36035</name>
</gene>
<dbReference type="EMBL" id="GL433848">
    <property type="protein sequence ID" value="EFN54334.1"/>
    <property type="molecule type" value="Genomic_DNA"/>
</dbReference>
<dbReference type="GO" id="GO:0050660">
    <property type="term" value="F:flavin adenine dinucleotide binding"/>
    <property type="evidence" value="ECO:0007669"/>
    <property type="project" value="TreeGrafter"/>
</dbReference>
<dbReference type="InterPro" id="IPR008254">
    <property type="entry name" value="Flavodoxin/NO_synth"/>
</dbReference>
<evidence type="ECO:0000256" key="2">
    <source>
        <dbReference type="ARBA" id="ARBA00001974"/>
    </source>
</evidence>
<dbReference type="InterPro" id="IPR001433">
    <property type="entry name" value="OxRdtase_FAD/NAD-bd"/>
</dbReference>
<evidence type="ECO:0000313" key="11">
    <source>
        <dbReference type="EMBL" id="EFN54334.1"/>
    </source>
</evidence>
<dbReference type="PROSITE" id="PS50902">
    <property type="entry name" value="FLAVODOXIN_LIKE"/>
    <property type="match status" value="1"/>
</dbReference>
<keyword evidence="3" id="KW-0285">Flavoprotein</keyword>
<keyword evidence="4" id="KW-0288">FMN</keyword>
<dbReference type="InterPro" id="IPR039261">
    <property type="entry name" value="FNR_nucleotide-bd"/>
</dbReference>
<evidence type="ECO:0000256" key="5">
    <source>
        <dbReference type="ARBA" id="ARBA00022827"/>
    </source>
</evidence>
<dbReference type="PROSITE" id="PS51384">
    <property type="entry name" value="FAD_FR"/>
    <property type="match status" value="1"/>
</dbReference>
<dbReference type="Gene3D" id="3.40.50.360">
    <property type="match status" value="1"/>
</dbReference>
<dbReference type="STRING" id="554065.E1ZIH5"/>
<dbReference type="InterPro" id="IPR017927">
    <property type="entry name" value="FAD-bd_FR_type"/>
</dbReference>
<dbReference type="Gene3D" id="3.40.50.80">
    <property type="entry name" value="Nucleotide-binding domain of ferredoxin-NADP reductase (FNR) module"/>
    <property type="match status" value="1"/>
</dbReference>
<dbReference type="InterPro" id="IPR001094">
    <property type="entry name" value="Flavdoxin-like"/>
</dbReference>
<feature type="domain" description="FAD-binding FR-type" evidence="10">
    <location>
        <begin position="229"/>
        <end position="466"/>
    </location>
</feature>
<keyword evidence="12" id="KW-1185">Reference proteome</keyword>
<comment type="cofactor">
    <cofactor evidence="2">
        <name>FAD</name>
        <dbReference type="ChEBI" id="CHEBI:57692"/>
    </cofactor>
</comment>